<evidence type="ECO:0000256" key="1">
    <source>
        <dbReference type="SAM" id="Phobius"/>
    </source>
</evidence>
<name>A0A261S5R5_9BORD</name>
<dbReference type="AlphaFoldDB" id="A0A261S5R5"/>
<gene>
    <name evidence="2" type="ORF">CAL29_30275</name>
</gene>
<proteinExistence type="predicted"/>
<dbReference type="Pfam" id="PF06532">
    <property type="entry name" value="NrsF"/>
    <property type="match status" value="1"/>
</dbReference>
<feature type="transmembrane region" description="Helical" evidence="1">
    <location>
        <begin position="185"/>
        <end position="207"/>
    </location>
</feature>
<dbReference type="Proteomes" id="UP000216020">
    <property type="component" value="Unassembled WGS sequence"/>
</dbReference>
<feature type="transmembrane region" description="Helical" evidence="1">
    <location>
        <begin position="26"/>
        <end position="47"/>
    </location>
</feature>
<feature type="transmembrane region" description="Helical" evidence="1">
    <location>
        <begin position="59"/>
        <end position="79"/>
    </location>
</feature>
<sequence>MKTDDLISLLANNVAPVDRHAAARRYGVGLLLGALGAIVLTLAVFGMRPDIGVMLHTPLFWAKVAFPALTAAAALRTLLRLSRPGTPVGNAWALTALPVLVLWVAAAAAYGLAPAGERMPMLLGTSWRSCPFAIALLSIPALAGAFWAVKGMAPVRPRGAGAAAGLVAGSIATTAYCLHCPEMGVAFWAVWYVAGMLVPVVIGALLGPRLLRW</sequence>
<evidence type="ECO:0000313" key="3">
    <source>
        <dbReference type="Proteomes" id="UP000216020"/>
    </source>
</evidence>
<protein>
    <submittedName>
        <fullName evidence="2">Anti-sigma F factor</fullName>
    </submittedName>
</protein>
<keyword evidence="3" id="KW-1185">Reference proteome</keyword>
<comment type="caution">
    <text evidence="2">The sequence shown here is derived from an EMBL/GenBank/DDBJ whole genome shotgun (WGS) entry which is preliminary data.</text>
</comment>
<organism evidence="2 3">
    <name type="scientific">Bordetella genomosp. 10</name>
    <dbReference type="NCBI Taxonomy" id="1416804"/>
    <lineage>
        <taxon>Bacteria</taxon>
        <taxon>Pseudomonadati</taxon>
        <taxon>Pseudomonadota</taxon>
        <taxon>Betaproteobacteria</taxon>
        <taxon>Burkholderiales</taxon>
        <taxon>Alcaligenaceae</taxon>
        <taxon>Bordetella</taxon>
    </lineage>
</organism>
<evidence type="ECO:0000313" key="2">
    <source>
        <dbReference type="EMBL" id="OZI32120.1"/>
    </source>
</evidence>
<accession>A0A261S5R5</accession>
<keyword evidence="1" id="KW-0472">Membrane</keyword>
<dbReference type="InterPro" id="IPR009495">
    <property type="entry name" value="NrsF"/>
</dbReference>
<feature type="transmembrane region" description="Helical" evidence="1">
    <location>
        <begin position="91"/>
        <end position="112"/>
    </location>
</feature>
<dbReference type="OrthoDB" id="6059252at2"/>
<dbReference type="RefSeq" id="WP_094856527.1">
    <property type="nucleotide sequence ID" value="NZ_NEVM01000005.1"/>
</dbReference>
<feature type="transmembrane region" description="Helical" evidence="1">
    <location>
        <begin position="132"/>
        <end position="149"/>
    </location>
</feature>
<keyword evidence="1" id="KW-1133">Transmembrane helix</keyword>
<keyword evidence="1" id="KW-0812">Transmembrane</keyword>
<feature type="transmembrane region" description="Helical" evidence="1">
    <location>
        <begin position="161"/>
        <end position="179"/>
    </location>
</feature>
<dbReference type="EMBL" id="NEVM01000005">
    <property type="protein sequence ID" value="OZI32120.1"/>
    <property type="molecule type" value="Genomic_DNA"/>
</dbReference>
<reference evidence="3" key="1">
    <citation type="submission" date="2017-05" db="EMBL/GenBank/DDBJ databases">
        <title>Complete and WGS of Bordetella genogroups.</title>
        <authorList>
            <person name="Spilker T."/>
            <person name="Lipuma J."/>
        </authorList>
    </citation>
    <scope>NUCLEOTIDE SEQUENCE [LARGE SCALE GENOMIC DNA]</scope>
    <source>
        <strain evidence="3">AU16122</strain>
    </source>
</reference>